<name>A0A0W8FF20_9ZZZZ</name>
<proteinExistence type="predicted"/>
<organism evidence="1">
    <name type="scientific">hydrocarbon metagenome</name>
    <dbReference type="NCBI Taxonomy" id="938273"/>
    <lineage>
        <taxon>unclassified sequences</taxon>
        <taxon>metagenomes</taxon>
        <taxon>ecological metagenomes</taxon>
    </lineage>
</organism>
<accession>A0A0W8FF20</accession>
<dbReference type="EMBL" id="LNQE01001289">
    <property type="protein sequence ID" value="KUG19444.1"/>
    <property type="molecule type" value="Genomic_DNA"/>
</dbReference>
<dbReference type="AlphaFoldDB" id="A0A0W8FF20"/>
<sequence length="186" mass="21833">MDRRFTIPGEIEDRTQLYGYLKNTINIAIYGSFQQSRKEDLLALKDYLQKYGYLNTKISEDVSDRLDPTADGGPIRDITLSELLMDESSIHIFVFVKEKEDEHYLIQSISMEFQRLSDLIEFGVKRDQYVAVYVEKGLEKIAGGVFKGQVMRNKHEWDIDFFRNIKEIFTPARRFCERSLADLYGY</sequence>
<protein>
    <submittedName>
        <fullName evidence="1">Uncharacterized protein</fullName>
    </submittedName>
</protein>
<comment type="caution">
    <text evidence="1">The sequence shown here is derived from an EMBL/GenBank/DDBJ whole genome shotgun (WGS) entry which is preliminary data.</text>
</comment>
<evidence type="ECO:0000313" key="1">
    <source>
        <dbReference type="EMBL" id="KUG19444.1"/>
    </source>
</evidence>
<gene>
    <name evidence="1" type="ORF">ASZ90_010831</name>
</gene>
<reference evidence="1" key="1">
    <citation type="journal article" date="2015" name="Proc. Natl. Acad. Sci. U.S.A.">
        <title>Networks of energetic and metabolic interactions define dynamics in microbial communities.</title>
        <authorList>
            <person name="Embree M."/>
            <person name="Liu J.K."/>
            <person name="Al-Bassam M.M."/>
            <person name="Zengler K."/>
        </authorList>
    </citation>
    <scope>NUCLEOTIDE SEQUENCE</scope>
</reference>